<dbReference type="Gene3D" id="1.10.510.10">
    <property type="entry name" value="Transferase(Phosphotransferase) domain 1"/>
    <property type="match status" value="1"/>
</dbReference>
<dbReference type="PANTHER" id="PTHR48014">
    <property type="entry name" value="SERINE/THREONINE-PROTEIN KINASE FRAY2"/>
    <property type="match status" value="1"/>
</dbReference>
<dbReference type="Pfam" id="PF00069">
    <property type="entry name" value="Pkinase"/>
    <property type="match status" value="1"/>
</dbReference>
<reference evidence="5" key="1">
    <citation type="submission" date="2015-11" db="EMBL/GenBank/DDBJ databases">
        <title>De novo transcriptome assembly of four potential Pierce s Disease insect vectors from Arizona vineyards.</title>
        <authorList>
            <person name="Tassone E.E."/>
        </authorList>
    </citation>
    <scope>NUCLEOTIDE SEQUENCE</scope>
</reference>
<feature type="binding site" evidence="2">
    <location>
        <position position="49"/>
    </location>
    <ligand>
        <name>ATP</name>
        <dbReference type="ChEBI" id="CHEBI:30616"/>
    </ligand>
</feature>
<evidence type="ECO:0000256" key="3">
    <source>
        <dbReference type="SAM" id="MobiDB-lite"/>
    </source>
</evidence>
<dbReference type="InterPro" id="IPR011009">
    <property type="entry name" value="Kinase-like_dom_sf"/>
</dbReference>
<evidence type="ECO:0000259" key="4">
    <source>
        <dbReference type="PROSITE" id="PS50011"/>
    </source>
</evidence>
<protein>
    <recommendedName>
        <fullName evidence="4">Protein kinase domain-containing protein</fullName>
    </recommendedName>
</protein>
<accession>A0A1B6LHI4</accession>
<dbReference type="EMBL" id="GEBQ01016887">
    <property type="protein sequence ID" value="JAT23090.1"/>
    <property type="molecule type" value="Transcribed_RNA"/>
</dbReference>
<dbReference type="InterPro" id="IPR017441">
    <property type="entry name" value="Protein_kinase_ATP_BS"/>
</dbReference>
<dbReference type="GO" id="GO:0043539">
    <property type="term" value="F:protein serine/threonine kinase activator activity"/>
    <property type="evidence" value="ECO:0007669"/>
    <property type="project" value="InterPro"/>
</dbReference>
<dbReference type="GO" id="GO:1902554">
    <property type="term" value="C:serine/threonine protein kinase complex"/>
    <property type="evidence" value="ECO:0007669"/>
    <property type="project" value="TreeGrafter"/>
</dbReference>
<dbReference type="PROSITE" id="PS50011">
    <property type="entry name" value="PROTEIN_KINASE_DOM"/>
    <property type="match status" value="1"/>
</dbReference>
<evidence type="ECO:0000256" key="2">
    <source>
        <dbReference type="PROSITE-ProRule" id="PRU10141"/>
    </source>
</evidence>
<dbReference type="GO" id="GO:0005524">
    <property type="term" value="F:ATP binding"/>
    <property type="evidence" value="ECO:0007669"/>
    <property type="project" value="UniProtKB-UniRule"/>
</dbReference>
<dbReference type="GO" id="GO:0006611">
    <property type="term" value="P:protein export from nucleus"/>
    <property type="evidence" value="ECO:0007669"/>
    <property type="project" value="TreeGrafter"/>
</dbReference>
<keyword evidence="2" id="KW-0067">ATP-binding</keyword>
<dbReference type="InterPro" id="IPR000719">
    <property type="entry name" value="Prot_kinase_dom"/>
</dbReference>
<sequence length="404" mass="44987">MEPISSIELSSMLPFVFGGLIGHGSFGGVYVAKQNNVEADAVSDLCAVKIICMEDVPTGIWNIIMDEINVMKELKHDNLMKALSTFSLGCIMCRVLPLMVYQSCDVIINSSFPYGMPEHAVGMILRDILSALTYLHDHNFIHRAVKGSHILINEIGSAQLTSFQYMIKMKPDDEKLFMVDHLQYMSKNVNWLSPEILKQDSVGYSYNSDVYSLGITACELANGVVPFADMNASLMLLKKLTDTPPVLWDKSFLISENQASSSQHAVPRRPVGSNKGQENMPHFERSTSSTDSGSDDEITFGAADIDEMNKVYMDKSYSKDFKNFVELILVVDAENRLSAHSAMKHIFVRTYTNIPGDELLQVLCLSNPIEFKSGEEKQGLAEIKTGLLKSVDEVCWDFSFSSPN</sequence>
<feature type="region of interest" description="Disordered" evidence="3">
    <location>
        <begin position="259"/>
        <end position="298"/>
    </location>
</feature>
<name>A0A1B6LHI4_9HEMI</name>
<gene>
    <name evidence="5" type="ORF">g.14156</name>
</gene>
<proteinExistence type="inferred from homology"/>
<dbReference type="SUPFAM" id="SSF56112">
    <property type="entry name" value="Protein kinase-like (PK-like)"/>
    <property type="match status" value="1"/>
</dbReference>
<dbReference type="Gene3D" id="3.30.200.20">
    <property type="entry name" value="Phosphorylase Kinase, domain 1"/>
    <property type="match status" value="1"/>
</dbReference>
<dbReference type="InterPro" id="IPR047173">
    <property type="entry name" value="STRAD_A/B-like"/>
</dbReference>
<dbReference type="PANTHER" id="PTHR48014:SF21">
    <property type="entry name" value="SERINE_THREONINE-PROTEIN KINASE FRAY2"/>
    <property type="match status" value="1"/>
</dbReference>
<evidence type="ECO:0000313" key="5">
    <source>
        <dbReference type="EMBL" id="JAT23090.1"/>
    </source>
</evidence>
<dbReference type="PROSITE" id="PS00107">
    <property type="entry name" value="PROTEIN_KINASE_ATP"/>
    <property type="match status" value="1"/>
</dbReference>
<evidence type="ECO:0000256" key="1">
    <source>
        <dbReference type="ARBA" id="ARBA00008874"/>
    </source>
</evidence>
<dbReference type="AlphaFoldDB" id="A0A1B6LHI4"/>
<keyword evidence="2" id="KW-0547">Nucleotide-binding</keyword>
<comment type="similarity">
    <text evidence="1">Belongs to the protein kinase superfamily. STE Ser/Thr protein kinase family. STE20 subfamily.</text>
</comment>
<feature type="domain" description="Protein kinase" evidence="4">
    <location>
        <begin position="15"/>
        <end position="348"/>
    </location>
</feature>
<organism evidence="5">
    <name type="scientific">Graphocephala atropunctata</name>
    <dbReference type="NCBI Taxonomy" id="36148"/>
    <lineage>
        <taxon>Eukaryota</taxon>
        <taxon>Metazoa</taxon>
        <taxon>Ecdysozoa</taxon>
        <taxon>Arthropoda</taxon>
        <taxon>Hexapoda</taxon>
        <taxon>Insecta</taxon>
        <taxon>Pterygota</taxon>
        <taxon>Neoptera</taxon>
        <taxon>Paraneoptera</taxon>
        <taxon>Hemiptera</taxon>
        <taxon>Auchenorrhyncha</taxon>
        <taxon>Membracoidea</taxon>
        <taxon>Cicadellidae</taxon>
        <taxon>Cicadellinae</taxon>
        <taxon>Cicadellini</taxon>
        <taxon>Graphocephala</taxon>
    </lineage>
</organism>
<dbReference type="GO" id="GO:0004672">
    <property type="term" value="F:protein kinase activity"/>
    <property type="evidence" value="ECO:0007669"/>
    <property type="project" value="InterPro"/>
</dbReference>